<feature type="transmembrane region" description="Helical" evidence="7">
    <location>
        <begin position="423"/>
        <end position="443"/>
    </location>
</feature>
<keyword evidence="4 7" id="KW-1133">Transmembrane helix</keyword>
<proteinExistence type="predicted"/>
<feature type="region of interest" description="Disordered" evidence="6">
    <location>
        <begin position="1"/>
        <end position="25"/>
    </location>
</feature>
<dbReference type="PANTHER" id="PTHR23501:SF109">
    <property type="entry name" value="MAJOR FACILITATOR SUPERFAMILY (MFS) PROFILE DOMAIN-CONTAINING PROTEIN-RELATED"/>
    <property type="match status" value="1"/>
</dbReference>
<comment type="subcellular location">
    <subcellularLocation>
        <location evidence="1">Membrane</location>
        <topology evidence="1">Multi-pass membrane protein</topology>
    </subcellularLocation>
</comment>
<dbReference type="InterPro" id="IPR020846">
    <property type="entry name" value="MFS_dom"/>
</dbReference>
<feature type="transmembrane region" description="Helical" evidence="7">
    <location>
        <begin position="555"/>
        <end position="574"/>
    </location>
</feature>
<keyword evidence="5 7" id="KW-0472">Membrane</keyword>
<feature type="transmembrane region" description="Helical" evidence="7">
    <location>
        <begin position="220"/>
        <end position="241"/>
    </location>
</feature>
<feature type="transmembrane region" description="Helical" evidence="7">
    <location>
        <begin position="132"/>
        <end position="152"/>
    </location>
</feature>
<evidence type="ECO:0000256" key="3">
    <source>
        <dbReference type="ARBA" id="ARBA00022692"/>
    </source>
</evidence>
<dbReference type="GO" id="GO:0005886">
    <property type="term" value="C:plasma membrane"/>
    <property type="evidence" value="ECO:0007669"/>
    <property type="project" value="TreeGrafter"/>
</dbReference>
<feature type="domain" description="Major facilitator superfamily (MFS) profile" evidence="8">
    <location>
        <begin position="66"/>
        <end position="507"/>
    </location>
</feature>
<feature type="transmembrane region" description="Helical" evidence="7">
    <location>
        <begin position="330"/>
        <end position="352"/>
    </location>
</feature>
<feature type="transmembrane region" description="Helical" evidence="7">
    <location>
        <begin position="191"/>
        <end position="214"/>
    </location>
</feature>
<evidence type="ECO:0000313" key="10">
    <source>
        <dbReference type="Proteomes" id="UP000800041"/>
    </source>
</evidence>
<dbReference type="Proteomes" id="UP000800041">
    <property type="component" value="Unassembled WGS sequence"/>
</dbReference>
<dbReference type="OrthoDB" id="4161376at2759"/>
<keyword evidence="10" id="KW-1185">Reference proteome</keyword>
<dbReference type="Gene3D" id="1.20.1250.20">
    <property type="entry name" value="MFS general substrate transporter like domains"/>
    <property type="match status" value="1"/>
</dbReference>
<sequence>MSSEGSLEGKPVAEAPKASTDAQHLEQIRTAERVPGHTNYYEKDGVRTYGDGMDHDHEPPMTFKRFMSLAAMGFLWTGSQIPVYLYGGIPPYIYADIGGHDRWTWFVLGYLLALAAICPFVGSLSDLLGRRYVALMGGVILILGMIICGTAHDMNTFICGMVFAGIGAGINELTALAATSEMAPTRKRGTYVAVLIFTIIPFCPSVLYGQLIAYYSTWRYIALFCGLWEFIGVVFTAFFYFPPPRSNSTGMTRREVLAQIDYVGGLLSIAGMLLFMMALQWGGYQYDWDSAHVLAPLILGVALIIAFFCWEVWGAKYPMFPKRLNQNKRVLALTLLITAISGANFFSVLLFWPTQAFNVYGHDPVEVGIKGLPIGFAILFGGCIVLVLLSALKGQIRLLMVVSTVIMTAGTGSLAIADYNNMGTVWGLLVLAGLGIGGILVPASIITTIICPDDLIATVSAITLSIRVIGGSIGYAVYYNVFLNKFVPLATTNIGYVMIYKLGIRSPAIIGEVVELTGASLLEEIEHIPEVHAIPGAYEAIVLAGQMAFADAYKWVYYMSIIFGGLSIIAACFLGDISKYMDDHVAVDIH</sequence>
<feature type="transmembrane region" description="Helical" evidence="7">
    <location>
        <begin position="455"/>
        <end position="478"/>
    </location>
</feature>
<name>A0A6G1HEK1_9PEZI</name>
<feature type="transmembrane region" description="Helical" evidence="7">
    <location>
        <begin position="372"/>
        <end position="391"/>
    </location>
</feature>
<dbReference type="PROSITE" id="PS50850">
    <property type="entry name" value="MFS"/>
    <property type="match status" value="1"/>
</dbReference>
<gene>
    <name evidence="9" type="ORF">K402DRAFT_409749</name>
</gene>
<keyword evidence="2" id="KW-0813">Transport</keyword>
<evidence type="ECO:0000256" key="7">
    <source>
        <dbReference type="SAM" id="Phobius"/>
    </source>
</evidence>
<dbReference type="InterPro" id="IPR036259">
    <property type="entry name" value="MFS_trans_sf"/>
</dbReference>
<dbReference type="AlphaFoldDB" id="A0A6G1HEK1"/>
<keyword evidence="3 7" id="KW-0812">Transmembrane</keyword>
<evidence type="ECO:0000256" key="1">
    <source>
        <dbReference type="ARBA" id="ARBA00004141"/>
    </source>
</evidence>
<dbReference type="SUPFAM" id="SSF103473">
    <property type="entry name" value="MFS general substrate transporter"/>
    <property type="match status" value="1"/>
</dbReference>
<evidence type="ECO:0000259" key="8">
    <source>
        <dbReference type="PROSITE" id="PS50850"/>
    </source>
</evidence>
<feature type="transmembrane region" description="Helical" evidence="7">
    <location>
        <begin position="262"/>
        <end position="281"/>
    </location>
</feature>
<reference evidence="9" key="1">
    <citation type="journal article" date="2020" name="Stud. Mycol.">
        <title>101 Dothideomycetes genomes: a test case for predicting lifestyles and emergence of pathogens.</title>
        <authorList>
            <person name="Haridas S."/>
            <person name="Albert R."/>
            <person name="Binder M."/>
            <person name="Bloem J."/>
            <person name="Labutti K."/>
            <person name="Salamov A."/>
            <person name="Andreopoulos B."/>
            <person name="Baker S."/>
            <person name="Barry K."/>
            <person name="Bills G."/>
            <person name="Bluhm B."/>
            <person name="Cannon C."/>
            <person name="Castanera R."/>
            <person name="Culley D."/>
            <person name="Daum C."/>
            <person name="Ezra D."/>
            <person name="Gonzalez J."/>
            <person name="Henrissat B."/>
            <person name="Kuo A."/>
            <person name="Liang C."/>
            <person name="Lipzen A."/>
            <person name="Lutzoni F."/>
            <person name="Magnuson J."/>
            <person name="Mondo S."/>
            <person name="Nolan M."/>
            <person name="Ohm R."/>
            <person name="Pangilinan J."/>
            <person name="Park H.-J."/>
            <person name="Ramirez L."/>
            <person name="Alfaro M."/>
            <person name="Sun H."/>
            <person name="Tritt A."/>
            <person name="Yoshinaga Y."/>
            <person name="Zwiers L.-H."/>
            <person name="Turgeon B."/>
            <person name="Goodwin S."/>
            <person name="Spatafora J."/>
            <person name="Crous P."/>
            <person name="Grigoriev I."/>
        </authorList>
    </citation>
    <scope>NUCLEOTIDE SEQUENCE</scope>
    <source>
        <strain evidence="9">CBS 113979</strain>
    </source>
</reference>
<evidence type="ECO:0000256" key="5">
    <source>
        <dbReference type="ARBA" id="ARBA00023136"/>
    </source>
</evidence>
<feature type="transmembrane region" description="Helical" evidence="7">
    <location>
        <begin position="105"/>
        <end position="125"/>
    </location>
</feature>
<feature type="transmembrane region" description="Helical" evidence="7">
    <location>
        <begin position="398"/>
        <end position="417"/>
    </location>
</feature>
<evidence type="ECO:0000256" key="6">
    <source>
        <dbReference type="SAM" id="MobiDB-lite"/>
    </source>
</evidence>
<evidence type="ECO:0000256" key="4">
    <source>
        <dbReference type="ARBA" id="ARBA00022989"/>
    </source>
</evidence>
<organism evidence="9 10">
    <name type="scientific">Aulographum hederae CBS 113979</name>
    <dbReference type="NCBI Taxonomy" id="1176131"/>
    <lineage>
        <taxon>Eukaryota</taxon>
        <taxon>Fungi</taxon>
        <taxon>Dikarya</taxon>
        <taxon>Ascomycota</taxon>
        <taxon>Pezizomycotina</taxon>
        <taxon>Dothideomycetes</taxon>
        <taxon>Pleosporomycetidae</taxon>
        <taxon>Aulographales</taxon>
        <taxon>Aulographaceae</taxon>
    </lineage>
</organism>
<accession>A0A6G1HEK1</accession>
<feature type="transmembrane region" description="Helical" evidence="7">
    <location>
        <begin position="158"/>
        <end position="179"/>
    </location>
</feature>
<evidence type="ECO:0000313" key="9">
    <source>
        <dbReference type="EMBL" id="KAF1991603.1"/>
    </source>
</evidence>
<protein>
    <submittedName>
        <fullName evidence="9">MFS multidrug transporter-like protein</fullName>
    </submittedName>
</protein>
<dbReference type="EMBL" id="ML977139">
    <property type="protein sequence ID" value="KAF1991603.1"/>
    <property type="molecule type" value="Genomic_DNA"/>
</dbReference>
<dbReference type="FunFam" id="1.20.1250.20:FF:000784">
    <property type="entry name" value="MFS drug efflux pump"/>
    <property type="match status" value="1"/>
</dbReference>
<evidence type="ECO:0000256" key="2">
    <source>
        <dbReference type="ARBA" id="ARBA00022448"/>
    </source>
</evidence>
<dbReference type="Pfam" id="PF06609">
    <property type="entry name" value="TRI12"/>
    <property type="match status" value="1"/>
</dbReference>
<dbReference type="InterPro" id="IPR010573">
    <property type="entry name" value="MFS_Str1/Tri12-like"/>
</dbReference>
<feature type="transmembrane region" description="Helical" evidence="7">
    <location>
        <begin position="293"/>
        <end position="310"/>
    </location>
</feature>
<dbReference type="PANTHER" id="PTHR23501">
    <property type="entry name" value="MAJOR FACILITATOR SUPERFAMILY"/>
    <property type="match status" value="1"/>
</dbReference>
<dbReference type="GO" id="GO:0022857">
    <property type="term" value="F:transmembrane transporter activity"/>
    <property type="evidence" value="ECO:0007669"/>
    <property type="project" value="InterPro"/>
</dbReference>
<feature type="transmembrane region" description="Helical" evidence="7">
    <location>
        <begin position="66"/>
        <end position="85"/>
    </location>
</feature>